<organism evidence="2 3">
    <name type="scientific">Acanthamoeba castellanii (strain ATCC 30010 / Neff)</name>
    <dbReference type="NCBI Taxonomy" id="1257118"/>
    <lineage>
        <taxon>Eukaryota</taxon>
        <taxon>Amoebozoa</taxon>
        <taxon>Discosea</taxon>
        <taxon>Longamoebia</taxon>
        <taxon>Centramoebida</taxon>
        <taxon>Acanthamoebidae</taxon>
        <taxon>Acanthamoeba</taxon>
    </lineage>
</organism>
<dbReference type="EMBL" id="KB007974">
    <property type="protein sequence ID" value="ELR17555.1"/>
    <property type="molecule type" value="Genomic_DNA"/>
</dbReference>
<dbReference type="PROSITE" id="PS50848">
    <property type="entry name" value="START"/>
    <property type="match status" value="1"/>
</dbReference>
<dbReference type="GO" id="GO:0005737">
    <property type="term" value="C:cytoplasm"/>
    <property type="evidence" value="ECO:0007669"/>
    <property type="project" value="UniProtKB-ARBA"/>
</dbReference>
<protein>
    <submittedName>
        <fullName evidence="2">START domain containing protein</fullName>
    </submittedName>
</protein>
<dbReference type="GeneID" id="14917898"/>
<dbReference type="VEuPathDB" id="AmoebaDB:ACA1_063190"/>
<keyword evidence="3" id="KW-1185">Reference proteome</keyword>
<dbReference type="Gene3D" id="3.30.530.20">
    <property type="match status" value="1"/>
</dbReference>
<accession>L8GX23</accession>
<evidence type="ECO:0000259" key="1">
    <source>
        <dbReference type="PROSITE" id="PS50848"/>
    </source>
</evidence>
<dbReference type="Proteomes" id="UP000011083">
    <property type="component" value="Unassembled WGS sequence"/>
</dbReference>
<dbReference type="SUPFAM" id="SSF55961">
    <property type="entry name" value="Bet v1-like"/>
    <property type="match status" value="1"/>
</dbReference>
<dbReference type="CDD" id="cd00177">
    <property type="entry name" value="START"/>
    <property type="match status" value="1"/>
</dbReference>
<evidence type="ECO:0000313" key="3">
    <source>
        <dbReference type="Proteomes" id="UP000011083"/>
    </source>
</evidence>
<dbReference type="PANTHER" id="PTHR19308:SF56">
    <property type="entry name" value="START DOMAIN-CONTAINING PROTEIN"/>
    <property type="match status" value="1"/>
</dbReference>
<reference evidence="2 3" key="1">
    <citation type="journal article" date="2013" name="Genome Biol.">
        <title>Genome of Acanthamoeba castellanii highlights extensive lateral gene transfer and early evolution of tyrosine kinase signaling.</title>
        <authorList>
            <person name="Clarke M."/>
            <person name="Lohan A.J."/>
            <person name="Liu B."/>
            <person name="Lagkouvardos I."/>
            <person name="Roy S."/>
            <person name="Zafar N."/>
            <person name="Bertelli C."/>
            <person name="Schilde C."/>
            <person name="Kianianmomeni A."/>
            <person name="Burglin T.R."/>
            <person name="Frech C."/>
            <person name="Turcotte B."/>
            <person name="Kopec K.O."/>
            <person name="Synnott J.M."/>
            <person name="Choo C."/>
            <person name="Paponov I."/>
            <person name="Finkler A."/>
            <person name="Soon Heng Tan C."/>
            <person name="Hutchins A.P."/>
            <person name="Weinmeier T."/>
            <person name="Rattei T."/>
            <person name="Chu J.S."/>
            <person name="Gimenez G."/>
            <person name="Irimia M."/>
            <person name="Rigden D.J."/>
            <person name="Fitzpatrick D.A."/>
            <person name="Lorenzo-Morales J."/>
            <person name="Bateman A."/>
            <person name="Chiu C.H."/>
            <person name="Tang P."/>
            <person name="Hegemann P."/>
            <person name="Fromm H."/>
            <person name="Raoult D."/>
            <person name="Greub G."/>
            <person name="Miranda-Saavedra D."/>
            <person name="Chen N."/>
            <person name="Nash P."/>
            <person name="Ginger M.L."/>
            <person name="Horn M."/>
            <person name="Schaap P."/>
            <person name="Caler L."/>
            <person name="Loftus B."/>
        </authorList>
    </citation>
    <scope>NUCLEOTIDE SEQUENCE [LARGE SCALE GENOMIC DNA]</scope>
    <source>
        <strain evidence="2 3">Neff</strain>
    </source>
</reference>
<dbReference type="InterPro" id="IPR051213">
    <property type="entry name" value="START_lipid_transfer"/>
</dbReference>
<dbReference type="InterPro" id="IPR002913">
    <property type="entry name" value="START_lipid-bd_dom"/>
</dbReference>
<dbReference type="InterPro" id="IPR023393">
    <property type="entry name" value="START-like_dom_sf"/>
</dbReference>
<evidence type="ECO:0000313" key="2">
    <source>
        <dbReference type="EMBL" id="ELR17555.1"/>
    </source>
</evidence>
<dbReference type="GO" id="GO:0008289">
    <property type="term" value="F:lipid binding"/>
    <property type="evidence" value="ECO:0007669"/>
    <property type="project" value="InterPro"/>
</dbReference>
<sequence>MTDLSAYAAAAEKAFEQTKQLLSDNGWTPRKQGEGCTLEERELPGEPIKAFKVEGIINRPAKECGDKLWNFRQTEWQKMDSDCELFNVVEEGDDLRLVYQLNKIPWPLWQRDVSVLWRRSEEDGVFYFVATSIDNPKVPEYKDKYVRATLTFSLIAFAPEGDNKTKITRVIHVNPAGNIPAAFVNASADRMLQLPGKMEKVFGEM</sequence>
<dbReference type="OrthoDB" id="74575at2759"/>
<name>L8GX23_ACACF</name>
<proteinExistence type="predicted"/>
<dbReference type="SMART" id="SM00234">
    <property type="entry name" value="START"/>
    <property type="match status" value="1"/>
</dbReference>
<dbReference type="Pfam" id="PF01852">
    <property type="entry name" value="START"/>
    <property type="match status" value="1"/>
</dbReference>
<feature type="domain" description="START" evidence="1">
    <location>
        <begin position="23"/>
        <end position="187"/>
    </location>
</feature>
<dbReference type="PANTHER" id="PTHR19308">
    <property type="entry name" value="PHOSPHATIDYLCHOLINE TRANSFER PROTEIN"/>
    <property type="match status" value="1"/>
</dbReference>
<dbReference type="RefSeq" id="XP_004339568.1">
    <property type="nucleotide sequence ID" value="XM_004339520.1"/>
</dbReference>
<gene>
    <name evidence="2" type="ORF">ACA1_063190</name>
</gene>
<dbReference type="KEGG" id="acan:ACA1_063190"/>
<dbReference type="AlphaFoldDB" id="L8GX23"/>
<dbReference type="STRING" id="1257118.L8GX23"/>